<feature type="transmembrane region" description="Helical" evidence="6">
    <location>
        <begin position="446"/>
        <end position="466"/>
    </location>
</feature>
<feature type="transmembrane region" description="Helical" evidence="6">
    <location>
        <begin position="413"/>
        <end position="440"/>
    </location>
</feature>
<keyword evidence="3 6" id="KW-0812">Transmembrane</keyword>
<evidence type="ECO:0000256" key="4">
    <source>
        <dbReference type="ARBA" id="ARBA00022989"/>
    </source>
</evidence>
<keyword evidence="5 6" id="KW-0472">Membrane</keyword>
<feature type="transmembrane region" description="Helical" evidence="6">
    <location>
        <begin position="65"/>
        <end position="85"/>
    </location>
</feature>
<feature type="transmembrane region" description="Helical" evidence="6">
    <location>
        <begin position="332"/>
        <end position="358"/>
    </location>
</feature>
<dbReference type="RefSeq" id="WP_158444829.1">
    <property type="nucleotide sequence ID" value="NZ_JAOAOS010000004.1"/>
</dbReference>
<dbReference type="PANTHER" id="PTHR23519:SF1">
    <property type="entry name" value="AUTOPHAGY-RELATED PROTEIN 22"/>
    <property type="match status" value="1"/>
</dbReference>
<comment type="subcellular location">
    <subcellularLocation>
        <location evidence="1">Endomembrane system</location>
        <topology evidence="1">Multi-pass membrane protein</topology>
    </subcellularLocation>
</comment>
<dbReference type="PROSITE" id="PS50850">
    <property type="entry name" value="MFS"/>
    <property type="match status" value="1"/>
</dbReference>
<feature type="transmembrane region" description="Helical" evidence="6">
    <location>
        <begin position="212"/>
        <end position="231"/>
    </location>
</feature>
<accession>A0ABW0F5M3</accession>
<feature type="transmembrane region" description="Helical" evidence="6">
    <location>
        <begin position="378"/>
        <end position="401"/>
    </location>
</feature>
<dbReference type="Gene3D" id="1.20.1250.20">
    <property type="entry name" value="MFS general substrate transporter like domains"/>
    <property type="match status" value="1"/>
</dbReference>
<evidence type="ECO:0000313" key="9">
    <source>
        <dbReference type="Proteomes" id="UP001595976"/>
    </source>
</evidence>
<evidence type="ECO:0000256" key="5">
    <source>
        <dbReference type="ARBA" id="ARBA00023136"/>
    </source>
</evidence>
<keyword evidence="4 6" id="KW-1133">Transmembrane helix</keyword>
<gene>
    <name evidence="8" type="ORF">ACFPK2_12225</name>
</gene>
<feature type="transmembrane region" description="Helical" evidence="6">
    <location>
        <begin position="164"/>
        <end position="185"/>
    </location>
</feature>
<dbReference type="PANTHER" id="PTHR23519">
    <property type="entry name" value="AUTOPHAGY-RELATED PROTEIN 22"/>
    <property type="match status" value="1"/>
</dbReference>
<evidence type="ECO:0000256" key="2">
    <source>
        <dbReference type="ARBA" id="ARBA00022448"/>
    </source>
</evidence>
<dbReference type="EMBL" id="JBHSLI010000004">
    <property type="protein sequence ID" value="MFC5293755.1"/>
    <property type="molecule type" value="Genomic_DNA"/>
</dbReference>
<feature type="transmembrane region" description="Helical" evidence="6">
    <location>
        <begin position="275"/>
        <end position="296"/>
    </location>
</feature>
<feature type="transmembrane region" description="Helical" evidence="6">
    <location>
        <begin position="38"/>
        <end position="59"/>
    </location>
</feature>
<dbReference type="InterPro" id="IPR024671">
    <property type="entry name" value="Atg22-like"/>
</dbReference>
<evidence type="ECO:0000256" key="3">
    <source>
        <dbReference type="ARBA" id="ARBA00022692"/>
    </source>
</evidence>
<sequence length="469" mass="48164">MTAAASPCAPAGAAPSAAWPPRRAVAAWILFDWSTQPFFTLITTFVFAPFFASALAGDAAQGQALWGYATGLAGLCIALLSPLLGGIADRTGPRKPWIAAFGALLVIGSAMLWFAVPGSPWAVSVALAGFVLATVGAEFATTFNNAMMTRLVPPERLGWLSGTGWAVGYLGGLLSLAITLGLLAADPQTGKTLAGMAPILGLDAAAREGDRFSGPLTALWFVVFVTPMFLLTPDSPPTGLRLAEAAQGGVGRLRATLAELPKLPALGRFLLANMIYQDALVALFAFGGIYAAGVFGWQTIELGVFGILLTVTGTLGAWLGGKLDDRIGGKPVILGAIACLLVACLGILSLGADHILFVVPAAPSVPGGGLYDSLPEKVYLGLGLLIGLVAGPLQAASRSLMARLAPEGRIGEFFGLFALSGKVTSFMGPTLVALATSAFASQRAGLAVLILFFLAGAWLLAGVRVVRRS</sequence>
<dbReference type="Proteomes" id="UP001595976">
    <property type="component" value="Unassembled WGS sequence"/>
</dbReference>
<evidence type="ECO:0000259" key="7">
    <source>
        <dbReference type="PROSITE" id="PS50850"/>
    </source>
</evidence>
<evidence type="ECO:0000313" key="8">
    <source>
        <dbReference type="EMBL" id="MFC5293755.1"/>
    </source>
</evidence>
<evidence type="ECO:0000256" key="6">
    <source>
        <dbReference type="SAM" id="Phobius"/>
    </source>
</evidence>
<evidence type="ECO:0000256" key="1">
    <source>
        <dbReference type="ARBA" id="ARBA00004127"/>
    </source>
</evidence>
<feature type="transmembrane region" description="Helical" evidence="6">
    <location>
        <begin position="121"/>
        <end position="143"/>
    </location>
</feature>
<comment type="caution">
    <text evidence="8">The sequence shown here is derived from an EMBL/GenBank/DDBJ whole genome shotgun (WGS) entry which is preliminary data.</text>
</comment>
<feature type="transmembrane region" description="Helical" evidence="6">
    <location>
        <begin position="302"/>
        <end position="320"/>
    </location>
</feature>
<protein>
    <submittedName>
        <fullName evidence="8">MFS transporter</fullName>
    </submittedName>
</protein>
<feature type="transmembrane region" description="Helical" evidence="6">
    <location>
        <begin position="97"/>
        <end position="115"/>
    </location>
</feature>
<dbReference type="InterPro" id="IPR020846">
    <property type="entry name" value="MFS_dom"/>
</dbReference>
<dbReference type="Pfam" id="PF11700">
    <property type="entry name" value="ATG22"/>
    <property type="match status" value="2"/>
</dbReference>
<name>A0ABW0F5M3_9HYPH</name>
<feature type="domain" description="Major facilitator superfamily (MFS) profile" evidence="7">
    <location>
        <begin position="29"/>
        <end position="469"/>
    </location>
</feature>
<proteinExistence type="predicted"/>
<dbReference type="InterPro" id="IPR050495">
    <property type="entry name" value="ATG22/LtaA_families"/>
</dbReference>
<keyword evidence="9" id="KW-1185">Reference proteome</keyword>
<dbReference type="InterPro" id="IPR036259">
    <property type="entry name" value="MFS_trans_sf"/>
</dbReference>
<organism evidence="8 9">
    <name type="scientific">Bosea minatitlanensis</name>
    <dbReference type="NCBI Taxonomy" id="128782"/>
    <lineage>
        <taxon>Bacteria</taxon>
        <taxon>Pseudomonadati</taxon>
        <taxon>Pseudomonadota</taxon>
        <taxon>Alphaproteobacteria</taxon>
        <taxon>Hyphomicrobiales</taxon>
        <taxon>Boseaceae</taxon>
        <taxon>Bosea</taxon>
    </lineage>
</organism>
<keyword evidence="2" id="KW-0813">Transport</keyword>
<dbReference type="SUPFAM" id="SSF103473">
    <property type="entry name" value="MFS general substrate transporter"/>
    <property type="match status" value="1"/>
</dbReference>
<reference evidence="9" key="1">
    <citation type="journal article" date="2019" name="Int. J. Syst. Evol. Microbiol.">
        <title>The Global Catalogue of Microorganisms (GCM) 10K type strain sequencing project: providing services to taxonomists for standard genome sequencing and annotation.</title>
        <authorList>
            <consortium name="The Broad Institute Genomics Platform"/>
            <consortium name="The Broad Institute Genome Sequencing Center for Infectious Disease"/>
            <person name="Wu L."/>
            <person name="Ma J."/>
        </authorList>
    </citation>
    <scope>NUCLEOTIDE SEQUENCE [LARGE SCALE GENOMIC DNA]</scope>
    <source>
        <strain evidence="9">CGMCC 1.15643</strain>
    </source>
</reference>